<accession>A6JI76</accession>
<organism evidence="2 3">
    <name type="scientific">Rattus norvegicus</name>
    <name type="common">Rat</name>
    <dbReference type="NCBI Taxonomy" id="10116"/>
    <lineage>
        <taxon>Eukaryota</taxon>
        <taxon>Metazoa</taxon>
        <taxon>Chordata</taxon>
        <taxon>Craniata</taxon>
        <taxon>Vertebrata</taxon>
        <taxon>Euteleostomi</taxon>
        <taxon>Mammalia</taxon>
        <taxon>Eutheria</taxon>
        <taxon>Euarchontoglires</taxon>
        <taxon>Glires</taxon>
        <taxon>Rodentia</taxon>
        <taxon>Myomorpha</taxon>
        <taxon>Muroidea</taxon>
        <taxon>Muridae</taxon>
        <taxon>Murinae</taxon>
        <taxon>Rattus</taxon>
    </lineage>
</organism>
<reference evidence="3" key="1">
    <citation type="submission" date="2005-09" db="EMBL/GenBank/DDBJ databases">
        <authorList>
            <person name="Mural R.J."/>
            <person name="Li P.W."/>
            <person name="Adams M.D."/>
            <person name="Amanatides P.G."/>
            <person name="Baden-Tillson H."/>
            <person name="Barnstead M."/>
            <person name="Chin S.H."/>
            <person name="Dew I."/>
            <person name="Evans C.A."/>
            <person name="Ferriera S."/>
            <person name="Flanigan M."/>
            <person name="Fosler C."/>
            <person name="Glodek A."/>
            <person name="Gu Z."/>
            <person name="Holt R.A."/>
            <person name="Jennings D."/>
            <person name="Kraft C.L."/>
            <person name="Lu F."/>
            <person name="Nguyen T."/>
            <person name="Nusskern D.R."/>
            <person name="Pfannkoch C.M."/>
            <person name="Sitter C."/>
            <person name="Sutton G.G."/>
            <person name="Venter J.C."/>
            <person name="Wang Z."/>
            <person name="Woodage T."/>
            <person name="Zheng X.H."/>
            <person name="Zhong F."/>
        </authorList>
    </citation>
    <scope>NUCLEOTIDE SEQUENCE [LARGE SCALE GENOMIC DNA]</scope>
    <source>
        <strain>BN</strain>
        <strain evidence="3">Sprague-Dawley</strain>
    </source>
</reference>
<gene>
    <name evidence="2" type="ORF">rCG_57467</name>
</gene>
<proteinExistence type="predicted"/>
<evidence type="ECO:0000313" key="3">
    <source>
        <dbReference type="Proteomes" id="UP000234681"/>
    </source>
</evidence>
<sequence length="115" mass="13038">MLTGHGLWSGAWPLSALFGSCCLLALSWWPWSPATFSAICRPEEMVSLVLGACLCFNIVCLLRGWPSYPSFLTPPSNTRENKWAIHARRERARREGVPPANSIESQWLFIYIHTF</sequence>
<evidence type="ECO:0000256" key="1">
    <source>
        <dbReference type="SAM" id="Phobius"/>
    </source>
</evidence>
<dbReference type="AlphaFoldDB" id="A6JI76"/>
<feature type="transmembrane region" description="Helical" evidence="1">
    <location>
        <begin position="12"/>
        <end position="33"/>
    </location>
</feature>
<dbReference type="Proteomes" id="UP000234681">
    <property type="component" value="Chromosome 1"/>
</dbReference>
<protein>
    <submittedName>
        <fullName evidence="2">RCG57467, isoform CRA_c</fullName>
    </submittedName>
</protein>
<keyword evidence="1" id="KW-0812">Transmembrane</keyword>
<name>A6JI76_RAT</name>
<keyword evidence="1" id="KW-1133">Transmembrane helix</keyword>
<evidence type="ECO:0000313" key="2">
    <source>
        <dbReference type="EMBL" id="EDL94550.1"/>
    </source>
</evidence>
<keyword evidence="1" id="KW-0472">Membrane</keyword>
<dbReference type="EMBL" id="CH473986">
    <property type="protein sequence ID" value="EDL94550.1"/>
    <property type="molecule type" value="Genomic_DNA"/>
</dbReference>
<feature type="transmembrane region" description="Helical" evidence="1">
    <location>
        <begin position="45"/>
        <end position="65"/>
    </location>
</feature>